<gene>
    <name evidence="1" type="ORF">M5X12_08165</name>
</gene>
<proteinExistence type="predicted"/>
<evidence type="ECO:0000313" key="1">
    <source>
        <dbReference type="EMBL" id="MCY9760550.1"/>
    </source>
</evidence>
<comment type="caution">
    <text evidence="1">The sequence shown here is derived from an EMBL/GenBank/DDBJ whole genome shotgun (WGS) entry which is preliminary data.</text>
</comment>
<sequence length="166" mass="19213">MQDIKSCVACGWGRSFTPQQEIDQQEQKHGEYICVNCEEVFESILNAPKGEKFTINKGYGFPCETLITDTNIYYFEGSRVADPNSSFLGFGGCWFLVTKTYPNENGEYRQMMVTNNLWHSRRVPVSYRERLRQANKIDSTVVGIERKRLMELKKSLNDIPYLKDGE</sequence>
<organism evidence="1 2">
    <name type="scientific">Paenibacillus alvei</name>
    <name type="common">Bacillus alvei</name>
    <dbReference type="NCBI Taxonomy" id="44250"/>
    <lineage>
        <taxon>Bacteria</taxon>
        <taxon>Bacillati</taxon>
        <taxon>Bacillota</taxon>
        <taxon>Bacilli</taxon>
        <taxon>Bacillales</taxon>
        <taxon>Paenibacillaceae</taxon>
        <taxon>Paenibacillus</taxon>
    </lineage>
</organism>
<dbReference type="GeneID" id="94489141"/>
<dbReference type="EMBL" id="JAMDNP010000013">
    <property type="protein sequence ID" value="MCY9760550.1"/>
    <property type="molecule type" value="Genomic_DNA"/>
</dbReference>
<protein>
    <submittedName>
        <fullName evidence="1">Uncharacterized protein</fullName>
    </submittedName>
</protein>
<accession>A0ABT4GV33</accession>
<reference evidence="1 2" key="1">
    <citation type="submission" date="2022-05" db="EMBL/GenBank/DDBJ databases">
        <title>Genome Sequencing of Bee-Associated Microbes.</title>
        <authorList>
            <person name="Dunlap C."/>
        </authorList>
    </citation>
    <scope>NUCLEOTIDE SEQUENCE [LARGE SCALE GENOMIC DNA]</scope>
    <source>
        <strain evidence="1 2">NRRL B-04010</strain>
    </source>
</reference>
<dbReference type="Proteomes" id="UP001527181">
    <property type="component" value="Unassembled WGS sequence"/>
</dbReference>
<keyword evidence="2" id="KW-1185">Reference proteome</keyword>
<name>A0ABT4GV33_PAEAL</name>
<evidence type="ECO:0000313" key="2">
    <source>
        <dbReference type="Proteomes" id="UP001527181"/>
    </source>
</evidence>
<dbReference type="RefSeq" id="WP_262866546.1">
    <property type="nucleotide sequence ID" value="NZ_JAMDLX010000165.1"/>
</dbReference>